<proteinExistence type="predicted"/>
<keyword evidence="3" id="KW-1185">Reference proteome</keyword>
<dbReference type="Proteomes" id="UP000295182">
    <property type="component" value="Unassembled WGS sequence"/>
</dbReference>
<feature type="compositionally biased region" description="Low complexity" evidence="1">
    <location>
        <begin position="149"/>
        <end position="175"/>
    </location>
</feature>
<sequence>MVKKLQKLSNDKKKSSSVLASTVKDSAQQIWLAGLGAFAKAQEEGGKVFEALVKEGMNMQRKTQTAAEDKLSEASERVSGMANDIGARAAGRWDKLENIFEDRVVKALAKLGVPSARDIEALHARIDALGLPPQAAPGPTRTPRKAAGTVASRRAASPVAAPTTPAPTAAKRAAPQKAAATAAAVAAVAEPVAIPPALAKRAAPKRAARTKATPGAVAASPDNTPPTA</sequence>
<name>A0A4R2N4Y5_9BURK</name>
<dbReference type="AlphaFoldDB" id="A0A4R2N4Y5"/>
<feature type="region of interest" description="Disordered" evidence="1">
    <location>
        <begin position="196"/>
        <end position="228"/>
    </location>
</feature>
<reference evidence="2 3" key="1">
    <citation type="submission" date="2019-03" db="EMBL/GenBank/DDBJ databases">
        <title>Genomic Encyclopedia of Type Strains, Phase IV (KMG-IV): sequencing the most valuable type-strain genomes for metagenomic binning, comparative biology and taxonomic classification.</title>
        <authorList>
            <person name="Goeker M."/>
        </authorList>
    </citation>
    <scope>NUCLEOTIDE SEQUENCE [LARGE SCALE GENOMIC DNA]</scope>
    <source>
        <strain evidence="2 3">DSM 1837</strain>
    </source>
</reference>
<evidence type="ECO:0000313" key="3">
    <source>
        <dbReference type="Proteomes" id="UP000295182"/>
    </source>
</evidence>
<feature type="region of interest" description="Disordered" evidence="1">
    <location>
        <begin position="130"/>
        <end position="175"/>
    </location>
</feature>
<gene>
    <name evidence="2" type="ORF">EV674_12320</name>
</gene>
<dbReference type="PANTHER" id="PTHR38664">
    <property type="entry name" value="SLR0058 PROTEIN"/>
    <property type="match status" value="1"/>
</dbReference>
<dbReference type="EMBL" id="SLXH01000023">
    <property type="protein sequence ID" value="TCP15828.1"/>
    <property type="molecule type" value="Genomic_DNA"/>
</dbReference>
<organism evidence="2 3">
    <name type="scientific">Simplicispira metamorpha</name>
    <dbReference type="NCBI Taxonomy" id="80881"/>
    <lineage>
        <taxon>Bacteria</taxon>
        <taxon>Pseudomonadati</taxon>
        <taxon>Pseudomonadota</taxon>
        <taxon>Betaproteobacteria</taxon>
        <taxon>Burkholderiales</taxon>
        <taxon>Comamonadaceae</taxon>
        <taxon>Simplicispira</taxon>
    </lineage>
</organism>
<comment type="caution">
    <text evidence="2">The sequence shown here is derived from an EMBL/GenBank/DDBJ whole genome shotgun (WGS) entry which is preliminary data.</text>
</comment>
<dbReference type="OrthoDB" id="5801582at2"/>
<dbReference type="InterPro" id="IPR008769">
    <property type="entry name" value="PhaF_PhaI"/>
</dbReference>
<dbReference type="NCBIfam" id="TIGR01837">
    <property type="entry name" value="PHA_granule_1"/>
    <property type="match status" value="1"/>
</dbReference>
<dbReference type="PANTHER" id="PTHR38664:SF1">
    <property type="entry name" value="SLR0058 PROTEIN"/>
    <property type="match status" value="1"/>
</dbReference>
<dbReference type="RefSeq" id="WP_119013685.1">
    <property type="nucleotide sequence ID" value="NZ_QXNC01000020.1"/>
</dbReference>
<evidence type="ECO:0000256" key="1">
    <source>
        <dbReference type="SAM" id="MobiDB-lite"/>
    </source>
</evidence>
<evidence type="ECO:0000313" key="2">
    <source>
        <dbReference type="EMBL" id="TCP15828.1"/>
    </source>
</evidence>
<protein>
    <submittedName>
        <fullName evidence="2">Poly(Hydroxyalkanoate) granule-associated protein</fullName>
    </submittedName>
</protein>
<dbReference type="Pfam" id="PF05597">
    <property type="entry name" value="Phasin"/>
    <property type="match status" value="1"/>
</dbReference>
<feature type="compositionally biased region" description="Low complexity" evidence="1">
    <location>
        <begin position="130"/>
        <end position="139"/>
    </location>
</feature>
<accession>A0A4R2N4Y5</accession>